<dbReference type="PROSITE" id="PS00571">
    <property type="entry name" value="AMIDASES"/>
    <property type="match status" value="1"/>
</dbReference>
<dbReference type="InterPro" id="IPR000120">
    <property type="entry name" value="Amidase"/>
</dbReference>
<keyword evidence="4" id="KW-1185">Reference proteome</keyword>
<dbReference type="EC" id="3.5.1.4" evidence="3"/>
<dbReference type="PANTHER" id="PTHR11895:SF7">
    <property type="entry name" value="GLUTAMYL-TRNA(GLN) AMIDOTRANSFERASE SUBUNIT A, MITOCHONDRIAL"/>
    <property type="match status" value="1"/>
</dbReference>
<organism evidence="3 4">
    <name type="scientific">Actinomycetospora atypica</name>
    <dbReference type="NCBI Taxonomy" id="1290095"/>
    <lineage>
        <taxon>Bacteria</taxon>
        <taxon>Bacillati</taxon>
        <taxon>Actinomycetota</taxon>
        <taxon>Actinomycetes</taxon>
        <taxon>Pseudonocardiales</taxon>
        <taxon>Pseudonocardiaceae</taxon>
        <taxon>Actinomycetospora</taxon>
    </lineage>
</organism>
<evidence type="ECO:0000259" key="2">
    <source>
        <dbReference type="Pfam" id="PF01425"/>
    </source>
</evidence>
<proteinExistence type="inferred from homology"/>
<dbReference type="GO" id="GO:0004040">
    <property type="term" value="F:amidase activity"/>
    <property type="evidence" value="ECO:0007669"/>
    <property type="project" value="UniProtKB-EC"/>
</dbReference>
<dbReference type="InterPro" id="IPR020556">
    <property type="entry name" value="Amidase_CS"/>
</dbReference>
<reference evidence="4" key="1">
    <citation type="journal article" date="2019" name="Int. J. Syst. Evol. Microbiol.">
        <title>The Global Catalogue of Microorganisms (GCM) 10K type strain sequencing project: providing services to taxonomists for standard genome sequencing and annotation.</title>
        <authorList>
            <consortium name="The Broad Institute Genomics Platform"/>
            <consortium name="The Broad Institute Genome Sequencing Center for Infectious Disease"/>
            <person name="Wu L."/>
            <person name="Ma J."/>
        </authorList>
    </citation>
    <scope>NUCLEOTIDE SEQUENCE [LARGE SCALE GENOMIC DNA]</scope>
    <source>
        <strain evidence="4">CGMCC 4.7093</strain>
    </source>
</reference>
<comment type="caution">
    <text evidence="3">The sequence shown here is derived from an EMBL/GenBank/DDBJ whole genome shotgun (WGS) entry which is preliminary data.</text>
</comment>
<dbReference type="Proteomes" id="UP001595947">
    <property type="component" value="Unassembled WGS sequence"/>
</dbReference>
<dbReference type="PANTHER" id="PTHR11895">
    <property type="entry name" value="TRANSAMIDASE"/>
    <property type="match status" value="1"/>
</dbReference>
<protein>
    <submittedName>
        <fullName evidence="3">Amidase</fullName>
        <ecNumber evidence="3">3.5.1.4</ecNumber>
    </submittedName>
</protein>
<dbReference type="EMBL" id="JBHSIV010000002">
    <property type="protein sequence ID" value="MFC5061162.1"/>
    <property type="molecule type" value="Genomic_DNA"/>
</dbReference>
<dbReference type="InterPro" id="IPR023631">
    <property type="entry name" value="Amidase_dom"/>
</dbReference>
<feature type="domain" description="Amidase" evidence="2">
    <location>
        <begin position="59"/>
        <end position="434"/>
    </location>
</feature>
<accession>A0ABV9YHL2</accession>
<name>A0ABV9YHL2_9PSEU</name>
<dbReference type="Pfam" id="PF01425">
    <property type="entry name" value="Amidase"/>
    <property type="match status" value="1"/>
</dbReference>
<evidence type="ECO:0000313" key="4">
    <source>
        <dbReference type="Proteomes" id="UP001595947"/>
    </source>
</evidence>
<dbReference type="NCBIfam" id="NF005899">
    <property type="entry name" value="PRK07869.1"/>
    <property type="match status" value="1"/>
</dbReference>
<dbReference type="SUPFAM" id="SSF75304">
    <property type="entry name" value="Amidase signature (AS) enzymes"/>
    <property type="match status" value="1"/>
</dbReference>
<dbReference type="Gene3D" id="3.90.1300.10">
    <property type="entry name" value="Amidase signature (AS) domain"/>
    <property type="match status" value="1"/>
</dbReference>
<dbReference type="RefSeq" id="WP_378034514.1">
    <property type="nucleotide sequence ID" value="NZ_JBHSIV010000002.1"/>
</dbReference>
<evidence type="ECO:0000313" key="3">
    <source>
        <dbReference type="EMBL" id="MFC5061162.1"/>
    </source>
</evidence>
<sequence>MSFTDDALADDDATGLAQRLRCREVSPVEVRDAVAERLARVDPTIRGLGLDRVADPVPGDPDGPFAGVPTLVKESTAVAGWPTTHGSAAVVPVPAPEHGAVTRQLLGLGLDLVGTSRMPEFGLNATTEFVDAEPTRNPYDPEFSAGASSGGAAALVAAGVVPLAHANDGGGSIRIPSAACGLVGLKPGRGVTAPSASGAVMPIDLVAEGVVTRSVRDTARAFAGMSGQALVEGPGSRRLRIGLVLHSPAGGEVDGETRAAVLATAHALEAQGHVVVPHVPAVGPAFVDDFLVYWGLLAFSITVGGRFAFGRSFDPSRLDPLTHGLARHFRTTAPRRPGFLRRLRAVGATYADEFVHHDVLLSPVLAHRTPRLGHLHPAVPFDELRERLVRYVGFTPLQNVAGAPAIAVPAGVDAHGLPVGVHLAAARGDERTLLELAYALEELRGGGPGSRRAPRSAAPAR</sequence>
<gene>
    <name evidence="3" type="ORF">ACFPBZ_03015</name>
</gene>
<evidence type="ECO:0000256" key="1">
    <source>
        <dbReference type="ARBA" id="ARBA00009199"/>
    </source>
</evidence>
<dbReference type="InterPro" id="IPR036928">
    <property type="entry name" value="AS_sf"/>
</dbReference>
<comment type="similarity">
    <text evidence="1">Belongs to the amidase family.</text>
</comment>
<keyword evidence="3" id="KW-0378">Hydrolase</keyword>